<comment type="subcellular location">
    <subcellularLocation>
        <location evidence="1">Membrane</location>
        <topology evidence="1">Single-pass type I membrane protein</topology>
    </subcellularLocation>
</comment>
<dbReference type="Pfam" id="PF00969">
    <property type="entry name" value="MHC_II_beta"/>
    <property type="match status" value="1"/>
</dbReference>
<dbReference type="SMART" id="SM00921">
    <property type="entry name" value="MHC_II_beta"/>
    <property type="match status" value="1"/>
</dbReference>
<dbReference type="PANTHER" id="PTHR19944:SF99">
    <property type="entry name" value="HLA CLASS II HISTOCOMPATIBILITY ANTIGEN, DRB1 BETA CHAIN"/>
    <property type="match status" value="1"/>
</dbReference>
<dbReference type="AlphaFoldDB" id="A0A7K7MDI1"/>
<keyword evidence="3" id="KW-0391">Immunity</keyword>
<dbReference type="Gene3D" id="3.10.320.10">
    <property type="entry name" value="Class II Histocompatibility Antigen, M Beta Chain, Chain B, domain 1"/>
    <property type="match status" value="1"/>
</dbReference>
<keyword evidence="8" id="KW-0325">Glycoprotein</keyword>
<keyword evidence="4" id="KW-1133">Transmembrane helix</keyword>
<reference evidence="12 13" key="1">
    <citation type="submission" date="2019-09" db="EMBL/GenBank/DDBJ databases">
        <title>Bird 10,000 Genomes (B10K) Project - Family phase.</title>
        <authorList>
            <person name="Zhang G."/>
        </authorList>
    </citation>
    <scope>NUCLEOTIDE SEQUENCE [LARGE SCALE GENOMIC DNA]</scope>
    <source>
        <strain evidence="12">OUT-0037</strain>
        <tissue evidence="12">Liver</tissue>
    </source>
</reference>
<gene>
    <name evidence="12" type="primary">Hb22</name>
    <name evidence="12" type="ORF">BRAATR_R05448</name>
</gene>
<keyword evidence="5" id="KW-1064">Adaptive immunity</keyword>
<dbReference type="Proteomes" id="UP000540762">
    <property type="component" value="Unassembled WGS sequence"/>
</dbReference>
<keyword evidence="6" id="KW-0472">Membrane</keyword>
<feature type="signal peptide" evidence="10">
    <location>
        <begin position="1"/>
        <end position="17"/>
    </location>
</feature>
<evidence type="ECO:0000256" key="2">
    <source>
        <dbReference type="ARBA" id="ARBA00022692"/>
    </source>
</evidence>
<evidence type="ECO:0000256" key="5">
    <source>
        <dbReference type="ARBA" id="ARBA00023130"/>
    </source>
</evidence>
<evidence type="ECO:0000256" key="1">
    <source>
        <dbReference type="ARBA" id="ARBA00004479"/>
    </source>
</evidence>
<evidence type="ECO:0000313" key="13">
    <source>
        <dbReference type="Proteomes" id="UP000540762"/>
    </source>
</evidence>
<evidence type="ECO:0000256" key="10">
    <source>
        <dbReference type="SAM" id="SignalP"/>
    </source>
</evidence>
<feature type="chain" id="PRO_5029883001" evidence="10">
    <location>
        <begin position="18"/>
        <end position="113"/>
    </location>
</feature>
<name>A0A7K7MDI1_9PASS</name>
<keyword evidence="7" id="KW-1015">Disulfide bond</keyword>
<dbReference type="GO" id="GO:0042613">
    <property type="term" value="C:MHC class II protein complex"/>
    <property type="evidence" value="ECO:0007669"/>
    <property type="project" value="UniProtKB-KW"/>
</dbReference>
<keyword evidence="10" id="KW-0732">Signal</keyword>
<dbReference type="EMBL" id="VZSR01002516">
    <property type="protein sequence ID" value="NWZ40999.1"/>
    <property type="molecule type" value="Genomic_DNA"/>
</dbReference>
<evidence type="ECO:0000256" key="3">
    <source>
        <dbReference type="ARBA" id="ARBA00022859"/>
    </source>
</evidence>
<comment type="caution">
    <text evidence="12">The sequence shown here is derived from an EMBL/GenBank/DDBJ whole genome shotgun (WGS) entry which is preliminary data.</text>
</comment>
<proteinExistence type="predicted"/>
<evidence type="ECO:0000313" key="12">
    <source>
        <dbReference type="EMBL" id="NWZ40999.1"/>
    </source>
</evidence>
<keyword evidence="2" id="KW-0812">Transmembrane</keyword>
<dbReference type="SUPFAM" id="SSF54452">
    <property type="entry name" value="MHC antigen-recognition domain"/>
    <property type="match status" value="1"/>
</dbReference>
<evidence type="ECO:0000259" key="11">
    <source>
        <dbReference type="SMART" id="SM00921"/>
    </source>
</evidence>
<dbReference type="InterPro" id="IPR011162">
    <property type="entry name" value="MHC_I/II-like_Ag-recog"/>
</dbReference>
<accession>A0A7K7MDI1</accession>
<evidence type="ECO:0000256" key="4">
    <source>
        <dbReference type="ARBA" id="ARBA00022989"/>
    </source>
</evidence>
<dbReference type="GO" id="GO:0002250">
    <property type="term" value="P:adaptive immune response"/>
    <property type="evidence" value="ECO:0007669"/>
    <property type="project" value="UniProtKB-KW"/>
</dbReference>
<evidence type="ECO:0000256" key="9">
    <source>
        <dbReference type="ARBA" id="ARBA00023182"/>
    </source>
</evidence>
<evidence type="ECO:0000256" key="8">
    <source>
        <dbReference type="ARBA" id="ARBA00023180"/>
    </source>
</evidence>
<dbReference type="InterPro" id="IPR000353">
    <property type="entry name" value="MHC_II_b_N"/>
</dbReference>
<dbReference type="InterPro" id="IPR050160">
    <property type="entry name" value="MHC/Immunoglobulin"/>
</dbReference>
<dbReference type="InterPro" id="IPR014745">
    <property type="entry name" value="MHC_II_a/b_N"/>
</dbReference>
<feature type="domain" description="MHC class II beta chain N-terminal" evidence="11">
    <location>
        <begin position="29"/>
        <end position="103"/>
    </location>
</feature>
<keyword evidence="13" id="KW-1185">Reference proteome</keyword>
<feature type="non-terminal residue" evidence="12">
    <location>
        <position position="1"/>
    </location>
</feature>
<evidence type="ECO:0000256" key="6">
    <source>
        <dbReference type="ARBA" id="ARBA00023136"/>
    </source>
</evidence>
<dbReference type="FunFam" id="3.10.320.10:FF:000001">
    <property type="entry name" value="HLA class II histocompatibility antigen, DRB1-1 beta chain"/>
    <property type="match status" value="1"/>
</dbReference>
<protein>
    <submittedName>
        <fullName evidence="12">HB22 protein</fullName>
    </submittedName>
</protein>
<keyword evidence="9" id="KW-0491">MHC II</keyword>
<feature type="non-terminal residue" evidence="12">
    <location>
        <position position="113"/>
    </location>
</feature>
<dbReference type="GO" id="GO:0002504">
    <property type="term" value="P:antigen processing and presentation of peptide or polysaccharide antigen via MHC class II"/>
    <property type="evidence" value="ECO:0007669"/>
    <property type="project" value="UniProtKB-KW"/>
</dbReference>
<evidence type="ECO:0000256" key="7">
    <source>
        <dbReference type="ARBA" id="ARBA00023157"/>
    </source>
</evidence>
<dbReference type="PANTHER" id="PTHR19944">
    <property type="entry name" value="MHC CLASS II-RELATED"/>
    <property type="match status" value="1"/>
</dbReference>
<organism evidence="12 13">
    <name type="scientific">Brachypodius melanocephalos</name>
    <name type="common">black-headed bulbul</name>
    <dbReference type="NCBI Taxonomy" id="3235156"/>
    <lineage>
        <taxon>Eukaryota</taxon>
        <taxon>Metazoa</taxon>
        <taxon>Chordata</taxon>
        <taxon>Craniata</taxon>
        <taxon>Vertebrata</taxon>
        <taxon>Euteleostomi</taxon>
        <taxon>Archelosauria</taxon>
        <taxon>Archosauria</taxon>
        <taxon>Dinosauria</taxon>
        <taxon>Saurischia</taxon>
        <taxon>Theropoda</taxon>
        <taxon>Coelurosauria</taxon>
        <taxon>Aves</taxon>
        <taxon>Neognathae</taxon>
        <taxon>Neoaves</taxon>
        <taxon>Telluraves</taxon>
        <taxon>Australaves</taxon>
        <taxon>Passeriformes</taxon>
        <taxon>Sylvioidea</taxon>
        <taxon>Pycnonotidae</taxon>
        <taxon>Brachypodius</taxon>
    </lineage>
</organism>
<sequence>AVLVALVVLGAPPAAGAELSGMFQQMFKAECYFINGTEKVRYIERYIYNREQLAMFDSDVGHYVGFTQYGKEQVQCWNKNPVWMEDVRAAVDTFCRRSYEIDAPFSVERRGER</sequence>